<proteinExistence type="predicted"/>
<keyword evidence="4" id="KW-1185">Reference proteome</keyword>
<evidence type="ECO:0000259" key="2">
    <source>
        <dbReference type="PROSITE" id="PS50011"/>
    </source>
</evidence>
<dbReference type="Gene3D" id="3.30.200.20">
    <property type="entry name" value="Phosphorylase Kinase, domain 1"/>
    <property type="match status" value="1"/>
</dbReference>
<evidence type="ECO:0000256" key="1">
    <source>
        <dbReference type="SAM" id="MobiDB-lite"/>
    </source>
</evidence>
<name>A0A1Y2FAZ0_PROLT</name>
<dbReference type="InterPro" id="IPR000719">
    <property type="entry name" value="Prot_kinase_dom"/>
</dbReference>
<dbReference type="GO" id="GO:0004672">
    <property type="term" value="F:protein kinase activity"/>
    <property type="evidence" value="ECO:0007669"/>
    <property type="project" value="InterPro"/>
</dbReference>
<dbReference type="GO" id="GO:0005524">
    <property type="term" value="F:ATP binding"/>
    <property type="evidence" value="ECO:0007669"/>
    <property type="project" value="InterPro"/>
</dbReference>
<reference evidence="3 4" key="1">
    <citation type="submission" date="2016-07" db="EMBL/GenBank/DDBJ databases">
        <title>Pervasive Adenine N6-methylation of Active Genes in Fungi.</title>
        <authorList>
            <consortium name="DOE Joint Genome Institute"/>
            <person name="Mondo S.J."/>
            <person name="Dannebaum R.O."/>
            <person name="Kuo R.C."/>
            <person name="Labutti K."/>
            <person name="Haridas S."/>
            <person name="Kuo A."/>
            <person name="Salamov A."/>
            <person name="Ahrendt S.R."/>
            <person name="Lipzen A."/>
            <person name="Sullivan W."/>
            <person name="Andreopoulos W.B."/>
            <person name="Clum A."/>
            <person name="Lindquist E."/>
            <person name="Daum C."/>
            <person name="Ramamoorthy G.K."/>
            <person name="Gryganskyi A."/>
            <person name="Culley D."/>
            <person name="Magnuson J.K."/>
            <person name="James T.Y."/>
            <person name="O'Malley M.A."/>
            <person name="Stajich J.E."/>
            <person name="Spatafora J.W."/>
            <person name="Visel A."/>
            <person name="Grigoriev I.V."/>
        </authorList>
    </citation>
    <scope>NUCLEOTIDE SEQUENCE [LARGE SCALE GENOMIC DNA]</scope>
    <source>
        <strain evidence="3 4">12-1054</strain>
    </source>
</reference>
<dbReference type="OrthoDB" id="1738954at2759"/>
<evidence type="ECO:0000313" key="3">
    <source>
        <dbReference type="EMBL" id="ORY80506.1"/>
    </source>
</evidence>
<dbReference type="STRING" id="56484.A0A1Y2FAZ0"/>
<feature type="region of interest" description="Disordered" evidence="1">
    <location>
        <begin position="36"/>
        <end position="59"/>
    </location>
</feature>
<organism evidence="3 4">
    <name type="scientific">Protomyces lactucae-debilis</name>
    <dbReference type="NCBI Taxonomy" id="2754530"/>
    <lineage>
        <taxon>Eukaryota</taxon>
        <taxon>Fungi</taxon>
        <taxon>Dikarya</taxon>
        <taxon>Ascomycota</taxon>
        <taxon>Taphrinomycotina</taxon>
        <taxon>Taphrinomycetes</taxon>
        <taxon>Taphrinales</taxon>
        <taxon>Protomycetaceae</taxon>
        <taxon>Protomyces</taxon>
    </lineage>
</organism>
<sequence>MGDGAFSNVYKAQDKETGQTVAVKVVRKYELSSSQVRQNSRNSFLMSQNPIGNQEPTSHRATLTCIQTSRKRHQKESRYACRTPRVPFPLMDTNQTTSEPTF</sequence>
<feature type="domain" description="Protein kinase" evidence="2">
    <location>
        <begin position="1"/>
        <end position="102"/>
    </location>
</feature>
<dbReference type="PROSITE" id="PS50011">
    <property type="entry name" value="PROTEIN_KINASE_DOM"/>
    <property type="match status" value="1"/>
</dbReference>
<dbReference type="EMBL" id="MCFI01000013">
    <property type="protein sequence ID" value="ORY80506.1"/>
    <property type="molecule type" value="Genomic_DNA"/>
</dbReference>
<gene>
    <name evidence="3" type="ORF">BCR37DRAFT_381191</name>
</gene>
<evidence type="ECO:0000313" key="4">
    <source>
        <dbReference type="Proteomes" id="UP000193685"/>
    </source>
</evidence>
<dbReference type="GeneID" id="63786237"/>
<accession>A0A1Y2FAZ0</accession>
<dbReference type="RefSeq" id="XP_040724394.1">
    <property type="nucleotide sequence ID" value="XM_040869638.1"/>
</dbReference>
<dbReference type="Proteomes" id="UP000193685">
    <property type="component" value="Unassembled WGS sequence"/>
</dbReference>
<dbReference type="InterPro" id="IPR011009">
    <property type="entry name" value="Kinase-like_dom_sf"/>
</dbReference>
<protein>
    <recommendedName>
        <fullName evidence="2">Protein kinase domain-containing protein</fullName>
    </recommendedName>
</protein>
<dbReference type="SUPFAM" id="SSF56112">
    <property type="entry name" value="Protein kinase-like (PK-like)"/>
    <property type="match status" value="1"/>
</dbReference>
<feature type="compositionally biased region" description="Polar residues" evidence="1">
    <location>
        <begin position="44"/>
        <end position="59"/>
    </location>
</feature>
<comment type="caution">
    <text evidence="3">The sequence shown here is derived from an EMBL/GenBank/DDBJ whole genome shotgun (WGS) entry which is preliminary data.</text>
</comment>
<dbReference type="AlphaFoldDB" id="A0A1Y2FAZ0"/>